<gene>
    <name evidence="2" type="ORF">HR45_16130</name>
</gene>
<feature type="transmembrane region" description="Helical" evidence="1">
    <location>
        <begin position="98"/>
        <end position="116"/>
    </location>
</feature>
<feature type="transmembrane region" description="Helical" evidence="1">
    <location>
        <begin position="276"/>
        <end position="296"/>
    </location>
</feature>
<dbReference type="RefSeq" id="WP_037444848.1">
    <property type="nucleotide sequence ID" value="NZ_JPEO01000017.1"/>
</dbReference>
<keyword evidence="1" id="KW-0472">Membrane</keyword>
<dbReference type="Proteomes" id="UP000029264">
    <property type="component" value="Unassembled WGS sequence"/>
</dbReference>
<name>A0A094JB87_9GAMM</name>
<evidence type="ECO:0000313" key="2">
    <source>
        <dbReference type="EMBL" id="KFZ36507.1"/>
    </source>
</evidence>
<comment type="caution">
    <text evidence="2">The sequence shown here is derived from an EMBL/GenBank/DDBJ whole genome shotgun (WGS) entry which is preliminary data.</text>
</comment>
<keyword evidence="1" id="KW-1133">Transmembrane helix</keyword>
<evidence type="ECO:0000256" key="1">
    <source>
        <dbReference type="SAM" id="Phobius"/>
    </source>
</evidence>
<keyword evidence="3" id="KW-1185">Reference proteome</keyword>
<feature type="transmembrane region" description="Helical" evidence="1">
    <location>
        <begin position="302"/>
        <end position="324"/>
    </location>
</feature>
<feature type="transmembrane region" description="Helical" evidence="1">
    <location>
        <begin position="344"/>
        <end position="363"/>
    </location>
</feature>
<protein>
    <submittedName>
        <fullName evidence="2">Short-chain dehydrogenase</fullName>
    </submittedName>
</protein>
<dbReference type="InterPro" id="IPR010266">
    <property type="entry name" value="NnrS"/>
</dbReference>
<feature type="transmembrane region" description="Helical" evidence="1">
    <location>
        <begin position="153"/>
        <end position="173"/>
    </location>
</feature>
<accession>A0A094JB87</accession>
<proteinExistence type="predicted"/>
<feature type="transmembrane region" description="Helical" evidence="1">
    <location>
        <begin position="122"/>
        <end position="141"/>
    </location>
</feature>
<reference evidence="2 3" key="1">
    <citation type="submission" date="2014-06" db="EMBL/GenBank/DDBJ databases">
        <title>Shewanella sp. YQH10.</title>
        <authorList>
            <person name="Liu Y."/>
            <person name="Zeng R."/>
        </authorList>
    </citation>
    <scope>NUCLEOTIDE SEQUENCE [LARGE SCALE GENOMIC DNA]</scope>
    <source>
        <strain evidence="2 3">YQH10</strain>
    </source>
</reference>
<feature type="transmembrane region" description="Helical" evidence="1">
    <location>
        <begin position="369"/>
        <end position="387"/>
    </location>
</feature>
<dbReference type="STRING" id="1515746.HR45_16130"/>
<organism evidence="2 3">
    <name type="scientific">Shewanella mangrovi</name>
    <dbReference type="NCBI Taxonomy" id="1515746"/>
    <lineage>
        <taxon>Bacteria</taxon>
        <taxon>Pseudomonadati</taxon>
        <taxon>Pseudomonadota</taxon>
        <taxon>Gammaproteobacteria</taxon>
        <taxon>Alteromonadales</taxon>
        <taxon>Shewanellaceae</taxon>
        <taxon>Shewanella</taxon>
    </lineage>
</organism>
<dbReference type="OrthoDB" id="9770040at2"/>
<feature type="transmembrane region" description="Helical" evidence="1">
    <location>
        <begin position="222"/>
        <end position="240"/>
    </location>
</feature>
<dbReference type="Pfam" id="PF05940">
    <property type="entry name" value="NnrS"/>
    <property type="match status" value="1"/>
</dbReference>
<feature type="transmembrane region" description="Helical" evidence="1">
    <location>
        <begin position="69"/>
        <end position="86"/>
    </location>
</feature>
<dbReference type="AlphaFoldDB" id="A0A094JB87"/>
<feature type="transmembrane region" description="Helical" evidence="1">
    <location>
        <begin position="24"/>
        <end position="49"/>
    </location>
</feature>
<keyword evidence="1" id="KW-0812">Transmembrane</keyword>
<dbReference type="eggNOG" id="COG3213">
    <property type="taxonomic scope" value="Bacteria"/>
</dbReference>
<dbReference type="EMBL" id="JPEO01000017">
    <property type="protein sequence ID" value="KFZ36507.1"/>
    <property type="molecule type" value="Genomic_DNA"/>
</dbReference>
<evidence type="ECO:0000313" key="3">
    <source>
        <dbReference type="Proteomes" id="UP000029264"/>
    </source>
</evidence>
<sequence>MLNIDDPSKVAKTPAIWRLGFRPFFLGGAIIAALYIPLWVITWLLPSYSLFEDTFWSPILPLWWHPHELLFGFAMAIVSGFLLTAVQNWTNQPSLKNWPLALTFSCWALARLSLLIPTPLPIILPAVFDILFLGIVGSTLWRSIYKVKQWRNIGFPLMIIVALCINILSYYSLYVRDFILAHQIWQSMLWWLSLLITIVGGRVIGFFTAMRLNAIKQPALPWVEYPLLLIMLTLVLQALFELLPSAFIQVLLFIAGVLHLIRASRWMPLKSFREPLLWSLHIAYFTLPISLLMMSWYFNDEFAYRCLLHLFAIGGMAMLCLSMISRVSLGHTGRNIYQGPNMRIAFICLPLAAIFRAIMPIYFPSQTHLWLWFAAVFWFGSFAIFVYHYTKILTRPRVDGRPG</sequence>
<feature type="transmembrane region" description="Helical" evidence="1">
    <location>
        <begin position="188"/>
        <end position="210"/>
    </location>
</feature>
<feature type="transmembrane region" description="Helical" evidence="1">
    <location>
        <begin position="246"/>
        <end position="264"/>
    </location>
</feature>